<accession>A0A8J5LKE5</accession>
<dbReference type="PANTHER" id="PTHR34045">
    <property type="entry name" value="OS03G0406300 PROTEIN"/>
    <property type="match status" value="1"/>
</dbReference>
<dbReference type="Proteomes" id="UP000734854">
    <property type="component" value="Unassembled WGS sequence"/>
</dbReference>
<evidence type="ECO:0000256" key="1">
    <source>
        <dbReference type="ARBA" id="ARBA00022604"/>
    </source>
</evidence>
<evidence type="ECO:0000313" key="3">
    <source>
        <dbReference type="EMBL" id="KAG6528841.1"/>
    </source>
</evidence>
<dbReference type="PANTHER" id="PTHR34045:SF3">
    <property type="entry name" value="PROTEIN LAZY 4"/>
    <property type="match status" value="1"/>
</dbReference>
<evidence type="ECO:0000256" key="2">
    <source>
        <dbReference type="ARBA" id="ARBA00024198"/>
    </source>
</evidence>
<name>A0A8J5LKE5_ZINOF</name>
<organism evidence="3 4">
    <name type="scientific">Zingiber officinale</name>
    <name type="common">Ginger</name>
    <name type="synonym">Amomum zingiber</name>
    <dbReference type="NCBI Taxonomy" id="94328"/>
    <lineage>
        <taxon>Eukaryota</taxon>
        <taxon>Viridiplantae</taxon>
        <taxon>Streptophyta</taxon>
        <taxon>Embryophyta</taxon>
        <taxon>Tracheophyta</taxon>
        <taxon>Spermatophyta</taxon>
        <taxon>Magnoliopsida</taxon>
        <taxon>Liliopsida</taxon>
        <taxon>Zingiberales</taxon>
        <taxon>Zingiberaceae</taxon>
        <taxon>Zingiber</taxon>
    </lineage>
</organism>
<dbReference type="EMBL" id="JACMSC010000003">
    <property type="protein sequence ID" value="KAG6528841.1"/>
    <property type="molecule type" value="Genomic_DNA"/>
</dbReference>
<dbReference type="GO" id="GO:0040008">
    <property type="term" value="P:regulation of growth"/>
    <property type="evidence" value="ECO:0007669"/>
    <property type="project" value="InterPro"/>
</dbReference>
<sequence>MHVPLCYADARCLFELKELSIFKDVFSLSNCTSYNSISDKLKQEPNDWPQALLAIGTFGNNKLKEETQKDDHPQNLHCSDDLTDFTVEEVNKLQQELKKLLIRKSKSRSSTGAGIVEEGRVNPPLNRFRNWPSSLEVDRTASAKFESLEDESNGDLSPNTTIVLPKLKNMLLDDHNVKKKKPISFLLKKIFVRGNDFTPAPSLRDLIPESRMDKLLFWRSSDQLIKMEMVGLPSLRSMQSLQCVPSLDLQMQ</sequence>
<protein>
    <submittedName>
        <fullName evidence="3">Uncharacterized protein</fullName>
    </submittedName>
</protein>
<proteinExistence type="inferred from homology"/>
<gene>
    <name evidence="3" type="ORF">ZIOFF_011033</name>
</gene>
<dbReference type="GO" id="GO:0009630">
    <property type="term" value="P:gravitropism"/>
    <property type="evidence" value="ECO:0007669"/>
    <property type="project" value="InterPro"/>
</dbReference>
<dbReference type="InterPro" id="IPR044683">
    <property type="entry name" value="LAZY"/>
</dbReference>
<comment type="caution">
    <text evidence="3">The sequence shown here is derived from an EMBL/GenBank/DDBJ whole genome shotgun (WGS) entry which is preliminary data.</text>
</comment>
<reference evidence="3 4" key="1">
    <citation type="submission" date="2020-08" db="EMBL/GenBank/DDBJ databases">
        <title>Plant Genome Project.</title>
        <authorList>
            <person name="Zhang R.-G."/>
        </authorList>
    </citation>
    <scope>NUCLEOTIDE SEQUENCE [LARGE SCALE GENOMIC DNA]</scope>
    <source>
        <tissue evidence="3">Rhizome</tissue>
    </source>
</reference>
<keyword evidence="1" id="KW-0341">Growth regulation</keyword>
<keyword evidence="4" id="KW-1185">Reference proteome</keyword>
<comment type="similarity">
    <text evidence="2">Belongs to the LAZY family.</text>
</comment>
<dbReference type="AlphaFoldDB" id="A0A8J5LKE5"/>
<evidence type="ECO:0000313" key="4">
    <source>
        <dbReference type="Proteomes" id="UP000734854"/>
    </source>
</evidence>